<dbReference type="GO" id="GO:0005829">
    <property type="term" value="C:cytosol"/>
    <property type="evidence" value="ECO:0007669"/>
    <property type="project" value="UniProtKB-ARBA"/>
</dbReference>
<dbReference type="PRINTS" id="PR00069">
    <property type="entry name" value="ALDKETRDTASE"/>
</dbReference>
<dbReference type="InterPro" id="IPR050523">
    <property type="entry name" value="AKR_Detox_Biosynth"/>
</dbReference>
<organism evidence="3 4">
    <name type="scientific">Sandarakinorhabdus glacialis</name>
    <dbReference type="NCBI Taxonomy" id="1614636"/>
    <lineage>
        <taxon>Bacteria</taxon>
        <taxon>Pseudomonadati</taxon>
        <taxon>Pseudomonadota</taxon>
        <taxon>Alphaproteobacteria</taxon>
        <taxon>Sphingomonadales</taxon>
        <taxon>Sphingosinicellaceae</taxon>
        <taxon>Sandarakinorhabdus</taxon>
    </lineage>
</organism>
<dbReference type="InterPro" id="IPR036812">
    <property type="entry name" value="NAD(P)_OxRdtase_dom_sf"/>
</dbReference>
<name>A0A916ZQ59_9SPHN</name>
<dbReference type="EMBL" id="BMJM01000004">
    <property type="protein sequence ID" value="GGE08818.1"/>
    <property type="molecule type" value="Genomic_DNA"/>
</dbReference>
<protein>
    <submittedName>
        <fullName evidence="3">Oxidoreductase</fullName>
    </submittedName>
</protein>
<comment type="caution">
    <text evidence="3">The sequence shown here is derived from an EMBL/GenBank/DDBJ whole genome shotgun (WGS) entry which is preliminary data.</text>
</comment>
<sequence length="354" mass="37653">MLYSRLGDTGLIVSRLSLGTMTFTQGGGNSAIAKTEAGDAAAMVGRAIDAGINFFDTADVYAGGESEAMLGQALGSRRDEVVIATKAGWRTGAPLNRNGLSAAHLHWSIDQSLKRLGTDHVDVYVAHRDDANTPLEETLAALDAIVKAGKARYLGVSNWSAWKVAAAIELQRANGWAPFSHVQMMYSLLGRGIEHEVLPMMSRYGLGLTAWSPLAGGFLSGKYTRENLKNPENRLSGFDMIPFDKDKGFALVDVLRAIGAGRGASVAQVALAWVLANRQVSSVIVGASKLSQLDDNIAATGIELTAEELKRLDGATRPELQYPAWVTRVVDGPIANALAARPGSKPELKAEPVV</sequence>
<dbReference type="RefSeq" id="WP_188762232.1">
    <property type="nucleotide sequence ID" value="NZ_BMJM01000004.1"/>
</dbReference>
<evidence type="ECO:0000313" key="4">
    <source>
        <dbReference type="Proteomes" id="UP000635071"/>
    </source>
</evidence>
<keyword evidence="1" id="KW-0560">Oxidoreductase</keyword>
<dbReference type="AlphaFoldDB" id="A0A916ZQ59"/>
<feature type="domain" description="NADP-dependent oxidoreductase" evidence="2">
    <location>
        <begin position="15"/>
        <end position="315"/>
    </location>
</feature>
<dbReference type="CDD" id="cd19091">
    <property type="entry name" value="AKR_PsAKR"/>
    <property type="match status" value="1"/>
</dbReference>
<evidence type="ECO:0000313" key="3">
    <source>
        <dbReference type="EMBL" id="GGE08818.1"/>
    </source>
</evidence>
<gene>
    <name evidence="3" type="ORF">GCM10011529_14050</name>
</gene>
<reference evidence="3" key="2">
    <citation type="submission" date="2020-09" db="EMBL/GenBank/DDBJ databases">
        <authorList>
            <person name="Sun Q."/>
            <person name="Zhou Y."/>
        </authorList>
    </citation>
    <scope>NUCLEOTIDE SEQUENCE</scope>
    <source>
        <strain evidence="3">CGMCC 1.15519</strain>
    </source>
</reference>
<dbReference type="SUPFAM" id="SSF51430">
    <property type="entry name" value="NAD(P)-linked oxidoreductase"/>
    <property type="match status" value="1"/>
</dbReference>
<dbReference type="Proteomes" id="UP000635071">
    <property type="component" value="Unassembled WGS sequence"/>
</dbReference>
<dbReference type="FunFam" id="3.20.20.100:FF:000004">
    <property type="entry name" value="Oxidoreductase, aldo/keto reductase"/>
    <property type="match status" value="1"/>
</dbReference>
<accession>A0A916ZQ59</accession>
<dbReference type="GO" id="GO:0016491">
    <property type="term" value="F:oxidoreductase activity"/>
    <property type="evidence" value="ECO:0007669"/>
    <property type="project" value="UniProtKB-KW"/>
</dbReference>
<reference evidence="3" key="1">
    <citation type="journal article" date="2014" name="Int. J. Syst. Evol. Microbiol.">
        <title>Complete genome sequence of Corynebacterium casei LMG S-19264T (=DSM 44701T), isolated from a smear-ripened cheese.</title>
        <authorList>
            <consortium name="US DOE Joint Genome Institute (JGI-PGF)"/>
            <person name="Walter F."/>
            <person name="Albersmeier A."/>
            <person name="Kalinowski J."/>
            <person name="Ruckert C."/>
        </authorList>
    </citation>
    <scope>NUCLEOTIDE SEQUENCE</scope>
    <source>
        <strain evidence="3">CGMCC 1.15519</strain>
    </source>
</reference>
<dbReference type="Gene3D" id="3.20.20.100">
    <property type="entry name" value="NADP-dependent oxidoreductase domain"/>
    <property type="match status" value="1"/>
</dbReference>
<dbReference type="InterPro" id="IPR020471">
    <property type="entry name" value="AKR"/>
</dbReference>
<dbReference type="InterPro" id="IPR023210">
    <property type="entry name" value="NADP_OxRdtase_dom"/>
</dbReference>
<evidence type="ECO:0000259" key="2">
    <source>
        <dbReference type="Pfam" id="PF00248"/>
    </source>
</evidence>
<evidence type="ECO:0000256" key="1">
    <source>
        <dbReference type="ARBA" id="ARBA00023002"/>
    </source>
</evidence>
<dbReference type="Pfam" id="PF00248">
    <property type="entry name" value="Aldo_ket_red"/>
    <property type="match status" value="1"/>
</dbReference>
<proteinExistence type="predicted"/>
<dbReference type="PANTHER" id="PTHR43364">
    <property type="entry name" value="NADH-SPECIFIC METHYLGLYOXAL REDUCTASE-RELATED"/>
    <property type="match status" value="1"/>
</dbReference>
<dbReference type="PANTHER" id="PTHR43364:SF18">
    <property type="entry name" value="OXIDOREDUCTASE"/>
    <property type="match status" value="1"/>
</dbReference>
<keyword evidence="4" id="KW-1185">Reference proteome</keyword>